<keyword evidence="13 17" id="KW-0411">Iron-sulfur</keyword>
<keyword evidence="10" id="KW-0732">Signal</keyword>
<dbReference type="PANTHER" id="PTHR30013:SF7">
    <property type="entry name" value="HYDROGENASE-2 SMALL CHAIN"/>
    <property type="match status" value="1"/>
</dbReference>
<organism evidence="20 21">
    <name type="scientific">Candidatus Afipia apatlaquensis</name>
    <dbReference type="NCBI Taxonomy" id="2712852"/>
    <lineage>
        <taxon>Bacteria</taxon>
        <taxon>Pseudomonadati</taxon>
        <taxon>Pseudomonadota</taxon>
        <taxon>Alphaproteobacteria</taxon>
        <taxon>Hyphomicrobiales</taxon>
        <taxon>Nitrobacteraceae</taxon>
        <taxon>Afipia</taxon>
    </lineage>
</organism>
<accession>A0A7C9VGN5</accession>
<dbReference type="GO" id="GO:0051539">
    <property type="term" value="F:4 iron, 4 sulfur cluster binding"/>
    <property type="evidence" value="ECO:0007669"/>
    <property type="project" value="UniProtKB-KW"/>
</dbReference>
<keyword evidence="15 17" id="KW-0003">3Fe-4S</keyword>
<dbReference type="GO" id="GO:0033748">
    <property type="term" value="F:hydrogenase (acceptor) activity"/>
    <property type="evidence" value="ECO:0007669"/>
    <property type="project" value="UniProtKB-EC"/>
</dbReference>
<comment type="cofactor">
    <cofactor evidence="1">
        <name>[3Fe-4S] cluster</name>
        <dbReference type="ChEBI" id="CHEBI:21137"/>
    </cofactor>
</comment>
<reference evidence="20" key="1">
    <citation type="submission" date="2020-02" db="EMBL/GenBank/DDBJ databases">
        <title>Draft genome sequence of Candidatus Afipia apatlaquensis IBT-C3, a potential strain for decolorization of textile dyes.</title>
        <authorList>
            <person name="Sanchez-Reyes A."/>
            <person name="Breton-Deval L."/>
            <person name="Mangelson H."/>
            <person name="Sanchez-Flores A."/>
        </authorList>
    </citation>
    <scope>NUCLEOTIDE SEQUENCE [LARGE SCALE GENOMIC DNA]</scope>
    <source>
        <strain evidence="20">IBT-C3</strain>
    </source>
</reference>
<evidence type="ECO:0000256" key="13">
    <source>
        <dbReference type="ARBA" id="ARBA00023014"/>
    </source>
</evidence>
<feature type="binding site" evidence="17">
    <location>
        <position position="111"/>
    </location>
    <ligand>
        <name>[4Fe-4S] cluster</name>
        <dbReference type="ChEBI" id="CHEBI:49883"/>
        <label>1</label>
    </ligand>
</feature>
<feature type="binding site" evidence="17">
    <location>
        <position position="181"/>
    </location>
    <ligand>
        <name>[4Fe-4S] cluster</name>
        <dbReference type="ChEBI" id="CHEBI:49883"/>
        <label>2</label>
    </ligand>
</feature>
<dbReference type="Pfam" id="PF14720">
    <property type="entry name" value="NiFe_hyd_SSU_C"/>
    <property type="match status" value="1"/>
</dbReference>
<evidence type="ECO:0000256" key="12">
    <source>
        <dbReference type="ARBA" id="ARBA00023004"/>
    </source>
</evidence>
<dbReference type="Proteomes" id="UP000480266">
    <property type="component" value="Unassembled WGS sequence"/>
</dbReference>
<feature type="domain" description="Cytochrome-c3 hydrogenase C-terminal" evidence="19">
    <location>
        <begin position="176"/>
        <end position="253"/>
    </location>
</feature>
<feature type="binding site" evidence="17">
    <location>
        <position position="184"/>
    </location>
    <ligand>
        <name>[4Fe-4S] cluster</name>
        <dbReference type="ChEBI" id="CHEBI:49883"/>
        <label>2</label>
    </ligand>
</feature>
<keyword evidence="14" id="KW-0472">Membrane</keyword>
<dbReference type="InterPro" id="IPR037024">
    <property type="entry name" value="NiFe_Hase_small_N_sf"/>
</dbReference>
<dbReference type="InterPro" id="IPR037148">
    <property type="entry name" value="NiFe-Hase_small_C_sf"/>
</dbReference>
<comment type="similarity">
    <text evidence="4">Belongs to the [NiFe]/[NiFeSe] hydrogenase small subunit family.</text>
</comment>
<name>A0A7C9VGN5_9BRAD</name>
<dbReference type="GO" id="GO:0009055">
    <property type="term" value="F:electron transfer activity"/>
    <property type="evidence" value="ECO:0007669"/>
    <property type="project" value="TreeGrafter"/>
</dbReference>
<evidence type="ECO:0000256" key="3">
    <source>
        <dbReference type="ARBA" id="ARBA00004196"/>
    </source>
</evidence>
<evidence type="ECO:0000256" key="15">
    <source>
        <dbReference type="ARBA" id="ARBA00023291"/>
    </source>
</evidence>
<feature type="binding site" evidence="17">
    <location>
        <position position="241"/>
    </location>
    <ligand>
        <name>[3Fe-4S] cluster</name>
        <dbReference type="ChEBI" id="CHEBI:21137"/>
    </ligand>
</feature>
<keyword evidence="12 17" id="KW-0408">Iron</keyword>
<dbReference type="GO" id="GO:0044569">
    <property type="term" value="C:[Ni-Fe] hydrogenase complex"/>
    <property type="evidence" value="ECO:0007669"/>
    <property type="project" value="TreeGrafter"/>
</dbReference>
<keyword evidence="7" id="KW-1003">Cell membrane</keyword>
<dbReference type="AlphaFoldDB" id="A0A7C9VGN5"/>
<comment type="subcellular location">
    <subcellularLocation>
        <location evidence="3">Cell envelope</location>
    </subcellularLocation>
</comment>
<dbReference type="PRINTS" id="PR00614">
    <property type="entry name" value="NIHGNASESMLL"/>
</dbReference>
<proteinExistence type="inferred from homology"/>
<evidence type="ECO:0000259" key="18">
    <source>
        <dbReference type="Pfam" id="PF01058"/>
    </source>
</evidence>
<feature type="binding site" evidence="17">
    <location>
        <position position="210"/>
    </location>
    <ligand>
        <name>[4Fe-4S] cluster</name>
        <dbReference type="ChEBI" id="CHEBI:49883"/>
        <label>2</label>
    </ligand>
</feature>
<dbReference type="SUPFAM" id="SSF56770">
    <property type="entry name" value="HydA/Nqo6-like"/>
    <property type="match status" value="1"/>
</dbReference>
<evidence type="ECO:0000259" key="19">
    <source>
        <dbReference type="Pfam" id="PF14720"/>
    </source>
</evidence>
<dbReference type="InterPro" id="IPR027394">
    <property type="entry name" value="Cytochrome-c3_hydrogenase_C"/>
</dbReference>
<keyword evidence="21" id="KW-1185">Reference proteome</keyword>
<evidence type="ECO:0000256" key="9">
    <source>
        <dbReference type="ARBA" id="ARBA00022723"/>
    </source>
</evidence>
<dbReference type="PIRSF" id="PIRSF000310">
    <property type="entry name" value="NiFe_hyd_ssu"/>
    <property type="match status" value="1"/>
</dbReference>
<evidence type="ECO:0000256" key="6">
    <source>
        <dbReference type="ARBA" id="ARBA00012082"/>
    </source>
</evidence>
<sequence length="265" mass="28909">MKLIWLETDGCSGNIISYLDAHEPNAGQVLFDMVDLVYSNSLMASCGEYAMEKLFDTLDKEFILIVEGAIPVRDGGIYTIIGRYRGRPYTALETVKLLGGFAKYIISLGTCASYAGISAAAPNPTDCKSVKDVIGHETVKLPLCPINPGILSGVLYSLIKFGVPPLDNENRPLETYGITIHDRCPRRSYFDKGIFAKKPGEITCMFKLGCSGPKTRTDCPIRRWNSTEMWPIGASTPCIGCANRGFPDGTEPFIKCSIEDGGAKE</sequence>
<feature type="binding site" evidence="17">
    <location>
        <position position="11"/>
    </location>
    <ligand>
        <name>[4Fe-4S] cluster</name>
        <dbReference type="ChEBI" id="CHEBI:49883"/>
        <label>1</label>
    </ligand>
</feature>
<evidence type="ECO:0000256" key="7">
    <source>
        <dbReference type="ARBA" id="ARBA00022475"/>
    </source>
</evidence>
<dbReference type="GO" id="GO:0009061">
    <property type="term" value="P:anaerobic respiration"/>
    <property type="evidence" value="ECO:0007669"/>
    <property type="project" value="TreeGrafter"/>
</dbReference>
<dbReference type="EC" id="1.12.99.6" evidence="6"/>
<comment type="catalytic activity">
    <reaction evidence="16">
        <text>H2 + A = AH2</text>
        <dbReference type="Rhea" id="RHEA:12116"/>
        <dbReference type="ChEBI" id="CHEBI:13193"/>
        <dbReference type="ChEBI" id="CHEBI:17499"/>
        <dbReference type="ChEBI" id="CHEBI:18276"/>
        <dbReference type="EC" id="1.12.99.6"/>
    </reaction>
</comment>
<dbReference type="Pfam" id="PF01058">
    <property type="entry name" value="Oxidored_q6"/>
    <property type="match status" value="1"/>
</dbReference>
<comment type="subunit">
    <text evidence="5">Heterodimer of a large and a small subunit.</text>
</comment>
<evidence type="ECO:0000256" key="5">
    <source>
        <dbReference type="ARBA" id="ARBA00011771"/>
    </source>
</evidence>
<dbReference type="NCBIfam" id="TIGR00391">
    <property type="entry name" value="hydA"/>
    <property type="match status" value="1"/>
</dbReference>
<evidence type="ECO:0000256" key="4">
    <source>
        <dbReference type="ARBA" id="ARBA00006605"/>
    </source>
</evidence>
<comment type="caution">
    <text evidence="20">The sequence shown here is derived from an EMBL/GenBank/DDBJ whole genome shotgun (WGS) entry which is preliminary data.</text>
</comment>
<evidence type="ECO:0000256" key="16">
    <source>
        <dbReference type="ARBA" id="ARBA00048757"/>
    </source>
</evidence>
<dbReference type="InterPro" id="IPR001821">
    <property type="entry name" value="NiFe_hydrogenase_ssu"/>
</dbReference>
<evidence type="ECO:0000256" key="10">
    <source>
        <dbReference type="ARBA" id="ARBA00022729"/>
    </source>
</evidence>
<evidence type="ECO:0000256" key="14">
    <source>
        <dbReference type="ARBA" id="ARBA00023136"/>
    </source>
</evidence>
<dbReference type="PANTHER" id="PTHR30013">
    <property type="entry name" value="NIFE / NIFESE HYDROGENASE SMALL SUBUNIT FAMILY MEMBER"/>
    <property type="match status" value="1"/>
</dbReference>
<dbReference type="EMBL" id="JAAMRR010001125">
    <property type="protein sequence ID" value="NGX97808.1"/>
    <property type="molecule type" value="Genomic_DNA"/>
</dbReference>
<dbReference type="GO" id="GO:0016020">
    <property type="term" value="C:membrane"/>
    <property type="evidence" value="ECO:0007669"/>
    <property type="project" value="TreeGrafter"/>
</dbReference>
<evidence type="ECO:0000256" key="1">
    <source>
        <dbReference type="ARBA" id="ARBA00001927"/>
    </source>
</evidence>
<feature type="binding site" evidence="17">
    <location>
        <position position="144"/>
    </location>
    <ligand>
        <name>[4Fe-4S] cluster</name>
        <dbReference type="ChEBI" id="CHEBI:49883"/>
        <label>1</label>
    </ligand>
</feature>
<dbReference type="InterPro" id="IPR006137">
    <property type="entry name" value="NADH_UbQ_OxRdtase-like_20kDa"/>
</dbReference>
<keyword evidence="8 17" id="KW-0004">4Fe-4S</keyword>
<protein>
    <recommendedName>
        <fullName evidence="6">hydrogenase (acceptor)</fullName>
        <ecNumber evidence="6">1.12.99.6</ecNumber>
    </recommendedName>
</protein>
<evidence type="ECO:0000313" key="21">
    <source>
        <dbReference type="Proteomes" id="UP000480266"/>
    </source>
</evidence>
<evidence type="ECO:0000256" key="11">
    <source>
        <dbReference type="ARBA" id="ARBA00023002"/>
    </source>
</evidence>
<keyword evidence="11" id="KW-0560">Oxidoreductase</keyword>
<feature type="domain" description="NADH:ubiquinone oxidoreductase-like 20kDa subunit" evidence="18">
    <location>
        <begin position="11"/>
        <end position="156"/>
    </location>
</feature>
<evidence type="ECO:0000256" key="17">
    <source>
        <dbReference type="PIRSR" id="PIRSR000310-1"/>
    </source>
</evidence>
<keyword evidence="9 17" id="KW-0479">Metal-binding</keyword>
<comment type="cofactor">
    <cofactor evidence="2">
        <name>[4Fe-4S] cluster</name>
        <dbReference type="ChEBI" id="CHEBI:49883"/>
    </cofactor>
</comment>
<dbReference type="Gene3D" id="3.40.50.700">
    <property type="entry name" value="NADH:ubiquinone oxidoreductase-like, 20kDa subunit"/>
    <property type="match status" value="1"/>
</dbReference>
<evidence type="ECO:0000256" key="8">
    <source>
        <dbReference type="ARBA" id="ARBA00022485"/>
    </source>
</evidence>
<feature type="binding site" evidence="17">
    <location>
        <position position="204"/>
    </location>
    <ligand>
        <name>[4Fe-4S] cluster</name>
        <dbReference type="ChEBI" id="CHEBI:49883"/>
        <label>2</label>
    </ligand>
</feature>
<dbReference type="GO" id="GO:0051538">
    <property type="term" value="F:3 iron, 4 sulfur cluster binding"/>
    <property type="evidence" value="ECO:0007669"/>
    <property type="project" value="UniProtKB-KW"/>
</dbReference>
<evidence type="ECO:0000256" key="2">
    <source>
        <dbReference type="ARBA" id="ARBA00001966"/>
    </source>
</evidence>
<dbReference type="GO" id="GO:0046872">
    <property type="term" value="F:metal ion binding"/>
    <property type="evidence" value="ECO:0007669"/>
    <property type="project" value="UniProtKB-KW"/>
</dbReference>
<dbReference type="Gene3D" id="4.10.480.10">
    <property type="entry name" value="Cytochrome-c3 hydrogenase, C-terminal domain"/>
    <property type="match status" value="1"/>
</dbReference>
<dbReference type="GO" id="GO:0008901">
    <property type="term" value="F:ferredoxin hydrogenase activity"/>
    <property type="evidence" value="ECO:0007669"/>
    <property type="project" value="InterPro"/>
</dbReference>
<evidence type="ECO:0000313" key="20">
    <source>
        <dbReference type="EMBL" id="NGX97808.1"/>
    </source>
</evidence>
<dbReference type="GO" id="GO:0030313">
    <property type="term" value="C:cell envelope"/>
    <property type="evidence" value="ECO:0007669"/>
    <property type="project" value="UniProtKB-SubCell"/>
</dbReference>
<dbReference type="GO" id="GO:0009375">
    <property type="term" value="C:ferredoxin hydrogenase complex"/>
    <property type="evidence" value="ECO:0007669"/>
    <property type="project" value="InterPro"/>
</dbReference>
<feature type="binding site" evidence="17">
    <location>
        <position position="219"/>
    </location>
    <ligand>
        <name>[3Fe-4S] cluster</name>
        <dbReference type="ChEBI" id="CHEBI:21137"/>
    </ligand>
</feature>
<feature type="binding site" evidence="17">
    <location>
        <position position="238"/>
    </location>
    <ligand>
        <name>[3Fe-4S] cluster</name>
        <dbReference type="ChEBI" id="CHEBI:21137"/>
    </ligand>
</feature>
<gene>
    <name evidence="20" type="ORF">G4V63_22150</name>
</gene>